<evidence type="ECO:0000256" key="2">
    <source>
        <dbReference type="ARBA" id="ARBA00022679"/>
    </source>
</evidence>
<dbReference type="InterPro" id="IPR025877">
    <property type="entry name" value="MobA-like_NTP_Trfase"/>
</dbReference>
<keyword evidence="2 8" id="KW-0808">Transferase</keyword>
<evidence type="ECO:0000313" key="11">
    <source>
        <dbReference type="Proteomes" id="UP000196027"/>
    </source>
</evidence>
<feature type="binding site" evidence="8">
    <location>
        <position position="101"/>
    </location>
    <ligand>
        <name>GTP</name>
        <dbReference type="ChEBI" id="CHEBI:37565"/>
    </ligand>
</feature>
<dbReference type="AlphaFoldDB" id="A0A1Y0I171"/>
<comment type="subunit">
    <text evidence="8">Monomer.</text>
</comment>
<feature type="binding site" evidence="8">
    <location>
        <position position="101"/>
    </location>
    <ligand>
        <name>Mg(2+)</name>
        <dbReference type="ChEBI" id="CHEBI:18420"/>
    </ligand>
</feature>
<comment type="domain">
    <text evidence="8">The N-terminal domain determines nucleotide recognition and specific binding, while the C-terminal domain determines the specific binding to the target protein.</text>
</comment>
<dbReference type="GO" id="GO:1902758">
    <property type="term" value="P:bis(molybdopterin guanine dinucleotide)molybdenum biosynthetic process"/>
    <property type="evidence" value="ECO:0007669"/>
    <property type="project" value="TreeGrafter"/>
</dbReference>
<comment type="function">
    <text evidence="8">Transfers a GMP moiety from GTP to Mo-molybdopterin (Mo-MPT) cofactor (Moco or molybdenum cofactor) to form Mo-molybdopterin guanine dinucleotide (Mo-MGD) cofactor.</text>
</comment>
<dbReference type="Proteomes" id="UP000196027">
    <property type="component" value="Chromosome"/>
</dbReference>
<evidence type="ECO:0000256" key="7">
    <source>
        <dbReference type="ARBA" id="ARBA00023150"/>
    </source>
</evidence>
<comment type="subcellular location">
    <subcellularLocation>
        <location evidence="8">Cytoplasm</location>
    </subcellularLocation>
</comment>
<dbReference type="InterPro" id="IPR029044">
    <property type="entry name" value="Nucleotide-diphossugar_trans"/>
</dbReference>
<dbReference type="GO" id="GO:0046872">
    <property type="term" value="F:metal ion binding"/>
    <property type="evidence" value="ECO:0007669"/>
    <property type="project" value="UniProtKB-KW"/>
</dbReference>
<proteinExistence type="inferred from homology"/>
<dbReference type="PANTHER" id="PTHR19136:SF81">
    <property type="entry name" value="MOLYBDENUM COFACTOR GUANYLYLTRANSFERASE"/>
    <property type="match status" value="1"/>
</dbReference>
<evidence type="ECO:0000256" key="5">
    <source>
        <dbReference type="ARBA" id="ARBA00022842"/>
    </source>
</evidence>
<dbReference type="GO" id="GO:0005737">
    <property type="term" value="C:cytoplasm"/>
    <property type="evidence" value="ECO:0007669"/>
    <property type="project" value="UniProtKB-SubCell"/>
</dbReference>
<dbReference type="NCBIfam" id="TIGR02665">
    <property type="entry name" value="molyb_mobA"/>
    <property type="match status" value="1"/>
</dbReference>
<protein>
    <recommendedName>
        <fullName evidence="8">Molybdenum cofactor guanylyltransferase</fullName>
        <shortName evidence="8">MoCo guanylyltransferase</shortName>
        <ecNumber evidence="8">2.7.7.77</ecNumber>
    </recommendedName>
    <alternativeName>
        <fullName evidence="8">GTP:molybdopterin guanylyltransferase</fullName>
    </alternativeName>
    <alternativeName>
        <fullName evidence="8">Mo-MPT guanylyltransferase</fullName>
    </alternativeName>
    <alternativeName>
        <fullName evidence="8">Molybdopterin guanylyltransferase</fullName>
    </alternativeName>
    <alternativeName>
        <fullName evidence="8">Molybdopterin-guanine dinucleotide synthase</fullName>
        <shortName evidence="8">MGD synthase</shortName>
    </alternativeName>
</protein>
<dbReference type="EC" id="2.7.7.77" evidence="8"/>
<dbReference type="EMBL" id="CP021425">
    <property type="protein sequence ID" value="ARU54192.1"/>
    <property type="molecule type" value="Genomic_DNA"/>
</dbReference>
<feature type="binding site" evidence="8">
    <location>
        <position position="25"/>
    </location>
    <ligand>
        <name>GTP</name>
        <dbReference type="ChEBI" id="CHEBI:37565"/>
    </ligand>
</feature>
<sequence length="208" mass="23494">MKRDKIIDGAIIAGGMGSRLSGADKGLLEWGKLRFAEHIANKMRPYIDQLIINCNRNAHRYGIIADLIIQDELENYQGPLAGLQAILTTTDADYVLIAPCDTPLLTQSYPIRMLQALNDTVTPPENTIFVAHDGNRLQPMHLLLPTGLKHSLEQFLGSGDRKMMMWLYQQNVVEVDFQDRQNEFLNINSPQEFDTLRQTIPAESDQTD</sequence>
<comment type="cofactor">
    <cofactor evidence="8">
        <name>Mg(2+)</name>
        <dbReference type="ChEBI" id="CHEBI:18420"/>
    </cofactor>
</comment>
<reference evidence="10 11" key="1">
    <citation type="submission" date="2017-05" db="EMBL/GenBank/DDBJ databases">
        <title>Genomic insights into alkan degradation activity of Oleiphilus messinensis.</title>
        <authorList>
            <person name="Kozyavkin S.A."/>
            <person name="Slesarev A.I."/>
            <person name="Golyshin P.N."/>
            <person name="Korzhenkov A."/>
            <person name="Golyshina O.N."/>
            <person name="Toshchakov S.V."/>
        </authorList>
    </citation>
    <scope>NUCLEOTIDE SEQUENCE [LARGE SCALE GENOMIC DNA]</scope>
    <source>
        <strain evidence="10 11">ME102</strain>
    </source>
</reference>
<accession>A0A1Y0I171</accession>
<keyword evidence="11" id="KW-1185">Reference proteome</keyword>
<keyword evidence="1 8" id="KW-0963">Cytoplasm</keyword>
<dbReference type="Pfam" id="PF12804">
    <property type="entry name" value="NTP_transf_3"/>
    <property type="match status" value="1"/>
</dbReference>
<dbReference type="GO" id="GO:0061603">
    <property type="term" value="F:molybdenum cofactor guanylyltransferase activity"/>
    <property type="evidence" value="ECO:0007669"/>
    <property type="project" value="UniProtKB-EC"/>
</dbReference>
<evidence type="ECO:0000256" key="1">
    <source>
        <dbReference type="ARBA" id="ARBA00022490"/>
    </source>
</evidence>
<evidence type="ECO:0000313" key="10">
    <source>
        <dbReference type="EMBL" id="ARU54192.1"/>
    </source>
</evidence>
<keyword evidence="6 8" id="KW-0342">GTP-binding</keyword>
<feature type="domain" description="MobA-like NTP transferase" evidence="9">
    <location>
        <begin position="9"/>
        <end position="169"/>
    </location>
</feature>
<keyword evidence="4 8" id="KW-0547">Nucleotide-binding</keyword>
<feature type="binding site" evidence="8">
    <location>
        <position position="53"/>
    </location>
    <ligand>
        <name>GTP</name>
        <dbReference type="ChEBI" id="CHEBI:37565"/>
    </ligand>
</feature>
<comment type="similarity">
    <text evidence="8">Belongs to the MobA family.</text>
</comment>
<dbReference type="PANTHER" id="PTHR19136">
    <property type="entry name" value="MOLYBDENUM COFACTOR GUANYLYLTRANSFERASE"/>
    <property type="match status" value="1"/>
</dbReference>
<evidence type="ECO:0000256" key="6">
    <source>
        <dbReference type="ARBA" id="ARBA00023134"/>
    </source>
</evidence>
<dbReference type="OrthoDB" id="9788394at2"/>
<evidence type="ECO:0000256" key="8">
    <source>
        <dbReference type="HAMAP-Rule" id="MF_00316"/>
    </source>
</evidence>
<keyword evidence="5 8" id="KW-0460">Magnesium</keyword>
<dbReference type="HAMAP" id="MF_00316">
    <property type="entry name" value="MobA"/>
    <property type="match status" value="1"/>
</dbReference>
<feature type="binding site" evidence="8">
    <location>
        <begin position="12"/>
        <end position="14"/>
    </location>
    <ligand>
        <name>GTP</name>
        <dbReference type="ChEBI" id="CHEBI:37565"/>
    </ligand>
</feature>
<keyword evidence="7 8" id="KW-0501">Molybdenum cofactor biosynthesis</keyword>
<dbReference type="KEGG" id="ome:OLMES_0083"/>
<organism evidence="10 11">
    <name type="scientific">Oleiphilus messinensis</name>
    <dbReference type="NCBI Taxonomy" id="141451"/>
    <lineage>
        <taxon>Bacteria</taxon>
        <taxon>Pseudomonadati</taxon>
        <taxon>Pseudomonadota</taxon>
        <taxon>Gammaproteobacteria</taxon>
        <taxon>Oceanospirillales</taxon>
        <taxon>Oleiphilaceae</taxon>
        <taxon>Oleiphilus</taxon>
    </lineage>
</organism>
<gene>
    <name evidence="8" type="primary">mobA</name>
    <name evidence="10" type="ORF">OLMES_0083</name>
</gene>
<feature type="binding site" evidence="8">
    <location>
        <position position="71"/>
    </location>
    <ligand>
        <name>GTP</name>
        <dbReference type="ChEBI" id="CHEBI:37565"/>
    </ligand>
</feature>
<dbReference type="Gene3D" id="3.90.550.10">
    <property type="entry name" value="Spore Coat Polysaccharide Biosynthesis Protein SpsA, Chain A"/>
    <property type="match status" value="1"/>
</dbReference>
<evidence type="ECO:0000259" key="9">
    <source>
        <dbReference type="Pfam" id="PF12804"/>
    </source>
</evidence>
<dbReference type="InterPro" id="IPR013482">
    <property type="entry name" value="Molybde_CF_guanTrfase"/>
</dbReference>
<comment type="catalytic activity">
    <reaction evidence="8">
        <text>Mo-molybdopterin + GTP + H(+) = Mo-molybdopterin guanine dinucleotide + diphosphate</text>
        <dbReference type="Rhea" id="RHEA:34243"/>
        <dbReference type="ChEBI" id="CHEBI:15378"/>
        <dbReference type="ChEBI" id="CHEBI:33019"/>
        <dbReference type="ChEBI" id="CHEBI:37565"/>
        <dbReference type="ChEBI" id="CHEBI:71302"/>
        <dbReference type="ChEBI" id="CHEBI:71310"/>
        <dbReference type="EC" id="2.7.7.77"/>
    </reaction>
</comment>
<dbReference type="SUPFAM" id="SSF53448">
    <property type="entry name" value="Nucleotide-diphospho-sugar transferases"/>
    <property type="match status" value="1"/>
</dbReference>
<evidence type="ECO:0000256" key="3">
    <source>
        <dbReference type="ARBA" id="ARBA00022723"/>
    </source>
</evidence>
<name>A0A1Y0I171_9GAMM</name>
<keyword evidence="3 8" id="KW-0479">Metal-binding</keyword>
<dbReference type="RefSeq" id="WP_087459421.1">
    <property type="nucleotide sequence ID" value="NZ_CP021425.1"/>
</dbReference>
<dbReference type="CDD" id="cd02503">
    <property type="entry name" value="MobA"/>
    <property type="match status" value="1"/>
</dbReference>
<dbReference type="GO" id="GO:0005525">
    <property type="term" value="F:GTP binding"/>
    <property type="evidence" value="ECO:0007669"/>
    <property type="project" value="UniProtKB-UniRule"/>
</dbReference>
<evidence type="ECO:0000256" key="4">
    <source>
        <dbReference type="ARBA" id="ARBA00022741"/>
    </source>
</evidence>